<dbReference type="Gene3D" id="2.30.110.10">
    <property type="entry name" value="Electron Transport, Fmn-binding Protein, Chain A"/>
    <property type="match status" value="1"/>
</dbReference>
<dbReference type="InterPro" id="IPR012349">
    <property type="entry name" value="Split_barrel_FMN-bd"/>
</dbReference>
<name>A0A4U0NHH2_9SPHI</name>
<organism evidence="2 3">
    <name type="scientific">Sphingobacterium olei</name>
    <dbReference type="NCBI Taxonomy" id="2571155"/>
    <lineage>
        <taxon>Bacteria</taxon>
        <taxon>Pseudomonadati</taxon>
        <taxon>Bacteroidota</taxon>
        <taxon>Sphingobacteriia</taxon>
        <taxon>Sphingobacteriales</taxon>
        <taxon>Sphingobacteriaceae</taxon>
        <taxon>Sphingobacterium</taxon>
    </lineage>
</organism>
<dbReference type="InterPro" id="IPR038725">
    <property type="entry name" value="YdaG_split_barrel_FMN-bd"/>
</dbReference>
<dbReference type="SUPFAM" id="SSF50475">
    <property type="entry name" value="FMN-binding split barrel"/>
    <property type="match status" value="1"/>
</dbReference>
<dbReference type="AlphaFoldDB" id="A0A4U0NHH2"/>
<evidence type="ECO:0000259" key="1">
    <source>
        <dbReference type="Pfam" id="PF16242"/>
    </source>
</evidence>
<comment type="caution">
    <text evidence="2">The sequence shown here is derived from an EMBL/GenBank/DDBJ whole genome shotgun (WGS) entry which is preliminary data.</text>
</comment>
<feature type="domain" description="General stress protein FMN-binding split barrel" evidence="1">
    <location>
        <begin position="12"/>
        <end position="158"/>
    </location>
</feature>
<evidence type="ECO:0000313" key="2">
    <source>
        <dbReference type="EMBL" id="TJZ53646.1"/>
    </source>
</evidence>
<dbReference type="PANTHER" id="PTHR34818">
    <property type="entry name" value="PROTEIN BLI-3"/>
    <property type="match status" value="1"/>
</dbReference>
<dbReference type="Proteomes" id="UP000306808">
    <property type="component" value="Unassembled WGS sequence"/>
</dbReference>
<dbReference type="Pfam" id="PF16242">
    <property type="entry name" value="Pyrid_ox_like"/>
    <property type="match status" value="1"/>
</dbReference>
<dbReference type="PANTHER" id="PTHR34818:SF1">
    <property type="entry name" value="PROTEIN BLI-3"/>
    <property type="match status" value="1"/>
</dbReference>
<gene>
    <name evidence="2" type="ORF">FAZ15_16580</name>
</gene>
<protein>
    <submittedName>
        <fullName evidence="2">General stress protein</fullName>
    </submittedName>
</protein>
<dbReference type="OrthoDB" id="1432662at2"/>
<evidence type="ECO:0000313" key="3">
    <source>
        <dbReference type="Proteomes" id="UP000306808"/>
    </source>
</evidence>
<proteinExistence type="predicted"/>
<sequence length="167" mass="19100">MSELNYIGREGIDKLKELAEGIDFCMFCSGLSLRPIHATPMSVQEVEDNGDIWFLGSKSSDKYTDILQDGNVQLFFSKNSDFTYLSVYGTGSFSEDQARIDKYWNKMVEGWFEKGREDPDIVLIKIMPHDIRYWETKDNKIVSMAKVLWTSVTGDKTDAGREGNIEI</sequence>
<dbReference type="EMBL" id="SUME01000007">
    <property type="protein sequence ID" value="TJZ53646.1"/>
    <property type="molecule type" value="Genomic_DNA"/>
</dbReference>
<keyword evidence="3" id="KW-1185">Reference proteome</keyword>
<dbReference type="InterPro" id="IPR052917">
    <property type="entry name" value="Stress-Dev_Protein"/>
</dbReference>
<reference evidence="2 3" key="1">
    <citation type="submission" date="2019-04" db="EMBL/GenBank/DDBJ databases">
        <title>Sphingobacterium olei sp. nov., isolated from oil-contaminated soil.</title>
        <authorList>
            <person name="Liu B."/>
        </authorList>
    </citation>
    <scope>NUCLEOTIDE SEQUENCE [LARGE SCALE GENOMIC DNA]</scope>
    <source>
        <strain evidence="2 3">HAL-9</strain>
    </source>
</reference>
<accession>A0A4U0NHH2</accession>
<dbReference type="RefSeq" id="WP_136902439.1">
    <property type="nucleotide sequence ID" value="NZ_SUME01000007.1"/>
</dbReference>